<comment type="cofactor">
    <cofactor evidence="2">
        <name>[4Fe-4S] cluster</name>
        <dbReference type="ChEBI" id="CHEBI:49883"/>
    </cofactor>
</comment>
<feature type="domain" description="NADH:flavin oxidoreductase/NADH oxidase N-terminal" evidence="10">
    <location>
        <begin position="5"/>
        <end position="330"/>
    </location>
</feature>
<dbReference type="SUPFAM" id="SSF51395">
    <property type="entry name" value="FMN-linked oxidoreductases"/>
    <property type="match status" value="1"/>
</dbReference>
<accession>A0AB33Z2I9</accession>
<dbReference type="Gene3D" id="3.20.20.70">
    <property type="entry name" value="Aldolase class I"/>
    <property type="match status" value="1"/>
</dbReference>
<dbReference type="GO" id="GO:0051536">
    <property type="term" value="F:iron-sulfur cluster binding"/>
    <property type="evidence" value="ECO:0007669"/>
    <property type="project" value="UniProtKB-KW"/>
</dbReference>
<sequence length="675" mass="73843">MPNHLFSPIKIGSLSLANRFIMGSMHTGLDHSDDPFGRLAAFYKERADGGVGLIVTGGVSPNEQGLLSPGSMKLTDPEQVADYKIITEAVHESGSHIILQILHAGRYAKQKNLVAPSPIRSPINKFEPKEMSEKDILSTIDDYVNCASLAQQAGFDGIELLGSEGYFLNEFTASRTNKRTDQWGGSFENRARFPLTVLQSIREKVGSQFFIQYRMSMLDLVEDGWTIHEAQQFAQLIEANGVDLINTGIGWHESSIPTIAMQVPRAAFSWATRMIKQVVNIPVAAANRINTTEVANTLIQQGDADLVYLSRPFLADPDFVIKAQQQRSDEINSCIACNQSCLDNLFNFKTVSCLVNPRACHETKMSKLPPAPNPQNIAVIGAGAAGLSFAIEAKKLGHNITLFDASADIGGQMAYARKVPGKEEFDELLRYFNVMLKKYHVNTQLNTTVTLAQLNDAKYDSIVIAAGIKPRKPNIPGIHLPNVFSYEEAFNSPEKIGQTVLIIGAGGIGYDMAEFLTHQDDGLEPIDSFNKHWGIDPTGLQSGGLNASVKPIIKSKRTVTILQRKAGKFGRTLGKTTGWIHQAELQKRGVKLLGELNYIKIDETGLHIEKEGTTQLLHADSIVICAGQESRDELAQQLGDLAPNVYKIGGAKEVRELDAAQAISDGIKLAYTLST</sequence>
<evidence type="ECO:0000259" key="10">
    <source>
        <dbReference type="Pfam" id="PF00724"/>
    </source>
</evidence>
<dbReference type="InterPro" id="IPR001155">
    <property type="entry name" value="OxRdtase_FMN_N"/>
</dbReference>
<keyword evidence="9" id="KW-0411">Iron-sulfur</keyword>
<feature type="domain" description="FAD/NAD(P)-binding" evidence="11">
    <location>
        <begin position="376"/>
        <end position="639"/>
    </location>
</feature>
<gene>
    <name evidence="12" type="ORF">L196_05156</name>
</gene>
<dbReference type="Pfam" id="PF00724">
    <property type="entry name" value="Oxidored_FMN"/>
    <property type="match status" value="1"/>
</dbReference>
<dbReference type="GO" id="GO:0016491">
    <property type="term" value="F:oxidoreductase activity"/>
    <property type="evidence" value="ECO:0007669"/>
    <property type="project" value="UniProtKB-KW"/>
</dbReference>
<dbReference type="Gene3D" id="3.40.50.720">
    <property type="entry name" value="NAD(P)-binding Rossmann-like Domain"/>
    <property type="match status" value="1"/>
</dbReference>
<dbReference type="InterPro" id="IPR023753">
    <property type="entry name" value="FAD/NAD-binding_dom"/>
</dbReference>
<dbReference type="CDD" id="cd02930">
    <property type="entry name" value="DCR_FMN"/>
    <property type="match status" value="1"/>
</dbReference>
<dbReference type="PANTHER" id="PTHR42917">
    <property type="entry name" value="2,4-DIENOYL-COA REDUCTASE"/>
    <property type="match status" value="1"/>
</dbReference>
<keyword evidence="6" id="KW-0479">Metal-binding</keyword>
<dbReference type="Gene3D" id="3.50.50.60">
    <property type="entry name" value="FAD/NAD(P)-binding domain"/>
    <property type="match status" value="1"/>
</dbReference>
<evidence type="ECO:0000313" key="13">
    <source>
        <dbReference type="Proteomes" id="UP000015462"/>
    </source>
</evidence>
<comment type="similarity">
    <text evidence="3">In the N-terminal section; belongs to the NADH:flavin oxidoreductase/NADH oxidase family.</text>
</comment>
<evidence type="ECO:0000259" key="11">
    <source>
        <dbReference type="Pfam" id="PF07992"/>
    </source>
</evidence>
<evidence type="ECO:0000256" key="6">
    <source>
        <dbReference type="ARBA" id="ARBA00022723"/>
    </source>
</evidence>
<dbReference type="InterPro" id="IPR013785">
    <property type="entry name" value="Aldolase_TIM"/>
</dbReference>
<dbReference type="Proteomes" id="UP000015462">
    <property type="component" value="Unassembled WGS sequence"/>
</dbReference>
<evidence type="ECO:0000256" key="7">
    <source>
        <dbReference type="ARBA" id="ARBA00023002"/>
    </source>
</evidence>
<reference evidence="12 13" key="1">
    <citation type="journal article" date="2013" name="Genome Announc.">
        <title>Genome Sequence of the Pyrene- and Fluoranthene-Degrading Bacterium Cycloclasticus sp. Strain PY97M.</title>
        <authorList>
            <person name="Cui Z."/>
            <person name="Xu G."/>
            <person name="Li Q."/>
            <person name="Gao W."/>
            <person name="Zheng L."/>
        </authorList>
    </citation>
    <scope>NUCLEOTIDE SEQUENCE [LARGE SCALE GENOMIC DNA]</scope>
    <source>
        <strain evidence="12 13">PY97M</strain>
    </source>
</reference>
<keyword evidence="13" id="KW-1185">Reference proteome</keyword>
<evidence type="ECO:0000256" key="3">
    <source>
        <dbReference type="ARBA" id="ARBA00011048"/>
    </source>
</evidence>
<dbReference type="InterPro" id="IPR036188">
    <property type="entry name" value="FAD/NAD-bd_sf"/>
</dbReference>
<dbReference type="AlphaFoldDB" id="A0AB33Z2I9"/>
<keyword evidence="4" id="KW-0285">Flavoprotein</keyword>
<keyword evidence="5" id="KW-0288">FMN</keyword>
<comment type="cofactor">
    <cofactor evidence="1">
        <name>FMN</name>
        <dbReference type="ChEBI" id="CHEBI:58210"/>
    </cofactor>
</comment>
<evidence type="ECO:0000256" key="1">
    <source>
        <dbReference type="ARBA" id="ARBA00001917"/>
    </source>
</evidence>
<evidence type="ECO:0000256" key="9">
    <source>
        <dbReference type="ARBA" id="ARBA00023014"/>
    </source>
</evidence>
<dbReference type="PANTHER" id="PTHR42917:SF2">
    <property type="entry name" value="2,4-DIENOYL-COA REDUCTASE [(2E)-ENOYL-COA-PRODUCING]"/>
    <property type="match status" value="1"/>
</dbReference>
<keyword evidence="7" id="KW-0560">Oxidoreductase</keyword>
<dbReference type="SUPFAM" id="SSF51905">
    <property type="entry name" value="FAD/NAD(P)-binding domain"/>
    <property type="match status" value="1"/>
</dbReference>
<evidence type="ECO:0000256" key="8">
    <source>
        <dbReference type="ARBA" id="ARBA00023004"/>
    </source>
</evidence>
<dbReference type="PRINTS" id="PR00368">
    <property type="entry name" value="FADPNR"/>
</dbReference>
<name>A0AB33Z2I9_9GAMM</name>
<dbReference type="RefSeq" id="WP_016390196.1">
    <property type="nucleotide sequence ID" value="NZ_KE646806.1"/>
</dbReference>
<evidence type="ECO:0000256" key="4">
    <source>
        <dbReference type="ARBA" id="ARBA00022630"/>
    </source>
</evidence>
<evidence type="ECO:0000256" key="5">
    <source>
        <dbReference type="ARBA" id="ARBA00022643"/>
    </source>
</evidence>
<proteinExistence type="inferred from homology"/>
<protein>
    <submittedName>
        <fullName evidence="12">2,4-dienoyl-CoA reductase</fullName>
    </submittedName>
</protein>
<comment type="caution">
    <text evidence="12">The sequence shown here is derived from an EMBL/GenBank/DDBJ whole genome shotgun (WGS) entry which is preliminary data.</text>
</comment>
<evidence type="ECO:0000313" key="12">
    <source>
        <dbReference type="EMBL" id="EPD13413.1"/>
    </source>
</evidence>
<dbReference type="EMBL" id="ASHL01000003">
    <property type="protein sequence ID" value="EPD13413.1"/>
    <property type="molecule type" value="Genomic_DNA"/>
</dbReference>
<dbReference type="InterPro" id="IPR051793">
    <property type="entry name" value="NADH:flavin_oxidoreductase"/>
</dbReference>
<dbReference type="Pfam" id="PF07992">
    <property type="entry name" value="Pyr_redox_2"/>
    <property type="match status" value="1"/>
</dbReference>
<dbReference type="GO" id="GO:0010181">
    <property type="term" value="F:FMN binding"/>
    <property type="evidence" value="ECO:0007669"/>
    <property type="project" value="InterPro"/>
</dbReference>
<keyword evidence="8" id="KW-0408">Iron</keyword>
<organism evidence="12 13">
    <name type="scientific">Cycloclasticus pugetii</name>
    <dbReference type="NCBI Taxonomy" id="34068"/>
    <lineage>
        <taxon>Bacteria</taxon>
        <taxon>Pseudomonadati</taxon>
        <taxon>Pseudomonadota</taxon>
        <taxon>Gammaproteobacteria</taxon>
        <taxon>Thiotrichales</taxon>
        <taxon>Piscirickettsiaceae</taxon>
        <taxon>Cycloclasticus</taxon>
    </lineage>
</organism>
<dbReference type="GO" id="GO:0046872">
    <property type="term" value="F:metal ion binding"/>
    <property type="evidence" value="ECO:0007669"/>
    <property type="project" value="UniProtKB-KW"/>
</dbReference>
<evidence type="ECO:0000256" key="2">
    <source>
        <dbReference type="ARBA" id="ARBA00001966"/>
    </source>
</evidence>